<dbReference type="Gene3D" id="3.40.50.880">
    <property type="match status" value="1"/>
</dbReference>
<keyword evidence="3 7" id="KW-0547">Nucleotide-binding</keyword>
<evidence type="ECO:0000259" key="9">
    <source>
        <dbReference type="Pfam" id="PF01656"/>
    </source>
</evidence>
<dbReference type="PROSITE" id="PS51274">
    <property type="entry name" value="GATASE_COBBQ"/>
    <property type="match status" value="1"/>
</dbReference>
<evidence type="ECO:0000256" key="4">
    <source>
        <dbReference type="ARBA" id="ARBA00022840"/>
    </source>
</evidence>
<dbReference type="RefSeq" id="WP_244052994.1">
    <property type="nucleotide sequence ID" value="NZ_BQNJ01000002.1"/>
</dbReference>
<feature type="domain" description="CobQ/CobB/MinD/ParA nucleotide binding" evidence="9">
    <location>
        <begin position="208"/>
        <end position="390"/>
    </location>
</feature>
<dbReference type="Gene3D" id="3.40.50.300">
    <property type="entry name" value="P-loop containing nucleotide triphosphate hydrolases"/>
    <property type="match status" value="1"/>
</dbReference>
<dbReference type="GO" id="GO:0005524">
    <property type="term" value="F:ATP binding"/>
    <property type="evidence" value="ECO:0007669"/>
    <property type="project" value="UniProtKB-UniRule"/>
</dbReference>
<evidence type="ECO:0000256" key="6">
    <source>
        <dbReference type="ARBA" id="ARBA00022962"/>
    </source>
</evidence>
<evidence type="ECO:0000256" key="2">
    <source>
        <dbReference type="ARBA" id="ARBA00022598"/>
    </source>
</evidence>
<accession>A0AA37NEJ0</accession>
<keyword evidence="4 7" id="KW-0067">ATP-binding</keyword>
<reference evidence="11" key="1">
    <citation type="submission" date="2022-01" db="EMBL/GenBank/DDBJ databases">
        <title>Novel bile acid biosynthetic pathways are enriched in the microbiome of centenarians.</title>
        <authorList>
            <person name="Sato Y."/>
            <person name="Atarashi K."/>
            <person name="Plichta R.D."/>
            <person name="Arai Y."/>
            <person name="Sasajima S."/>
            <person name="Kearney M.S."/>
            <person name="Suda W."/>
            <person name="Takeshita K."/>
            <person name="Sasaki T."/>
            <person name="Okamoto S."/>
            <person name="Skelly N.A."/>
            <person name="Okamura Y."/>
            <person name="Vlamakis H."/>
            <person name="Li Y."/>
            <person name="Tanoue T."/>
            <person name="Takei H."/>
            <person name="Nittono H."/>
            <person name="Narushima S."/>
            <person name="Irie J."/>
            <person name="Itoh H."/>
            <person name="Moriya K."/>
            <person name="Sugiura Y."/>
            <person name="Suematsu M."/>
            <person name="Moritoki N."/>
            <person name="Shibata S."/>
            <person name="Littman R.D."/>
            <person name="Fischbach A.M."/>
            <person name="Uwamino Y."/>
            <person name="Inoue T."/>
            <person name="Honda A."/>
            <person name="Hattori M."/>
            <person name="Murai T."/>
            <person name="Xavier J.R."/>
            <person name="Hirose N."/>
            <person name="Honda K."/>
        </authorList>
    </citation>
    <scope>NUCLEOTIDE SEQUENCE</scope>
    <source>
        <strain evidence="11">CE91-St55</strain>
    </source>
</reference>
<dbReference type="Gene3D" id="3.40.50.150">
    <property type="entry name" value="Vaccinia Virus protein VP39"/>
    <property type="match status" value="1"/>
</dbReference>
<feature type="site" description="Increases nucleophilicity of active site Cys" evidence="7">
    <location>
        <position position="653"/>
    </location>
</feature>
<sequence>MRDEWFIRGEVPMTKSEVRAVSVEKLELSADSVLYDIGAGTGSVSVEAAAFLPEGTVYAIEKKREAVELLKKNREKFRAERIRIIEGAAPEALEGLEAPTHAFLGGTSGKMADILSLLLEKNPEVRVVVNAITLESVSKVLEWTAGRGIEADIVLVSVSRAKAAGQVHMMMAQNPVYVISFGGRPAQLWNAPGRAERETKNTEYPRLMLAAPKSGSGKTMVTCGLLAAWQKRKLNCRAFKCGPDYIDPMFHKYVLGIDGGNLDTFFLSEEAVRNQFKELAAGADLSVVEGVMGYYDGVGGNDTWASSYDTARTIDTPVVLILDGRGASLSLAAEIKGFLEYKKDSRIQGVILNRVSRVMAERLVPEIEKMGIAVYGCLPECDAAKVTSRHLGLVIPEESKALRESLGRLACEIEKNVDVEGLFRLACGAGTLQDDGYRASGGTGHEPDGKTADRKPEKHDRVPAGPDRVRIGIARDEAFCFYYQENLKLFESLGAEFAEFDPMRDEHLPPGIAGLMFGGGYPELYAGELSANRPILQEIRNAAAGGMPILAECGGFLYLHEELETKEGEVFPMAGVISGRAYPTGKLSRFGYIELVPYGDTPLLKEGERIRGHEFHYWDSTACGTDMKAVKPGGKRSWDCIHANGGFLAGFPHLYYPSNPSAAERWLELCRKGTE</sequence>
<keyword evidence="7" id="KW-0169">Cobalamin biosynthesis</keyword>
<feature type="active site" description="Nucleophile" evidence="7">
    <location>
        <position position="553"/>
    </location>
</feature>
<evidence type="ECO:0000256" key="5">
    <source>
        <dbReference type="ARBA" id="ARBA00022842"/>
    </source>
</evidence>
<dbReference type="EMBL" id="BQNJ01000002">
    <property type="protein sequence ID" value="GKH03009.1"/>
    <property type="molecule type" value="Genomic_DNA"/>
</dbReference>
<comment type="catalytic activity">
    <reaction evidence="7">
        <text>cob(II)yrinate + 2 L-glutamine + 2 ATP + 2 H2O = cob(II)yrinate a,c diamide + 2 L-glutamate + 2 ADP + 2 phosphate + 2 H(+)</text>
        <dbReference type="Rhea" id="RHEA:26289"/>
        <dbReference type="ChEBI" id="CHEBI:15377"/>
        <dbReference type="ChEBI" id="CHEBI:15378"/>
        <dbReference type="ChEBI" id="CHEBI:29985"/>
        <dbReference type="ChEBI" id="CHEBI:30616"/>
        <dbReference type="ChEBI" id="CHEBI:43474"/>
        <dbReference type="ChEBI" id="CHEBI:58359"/>
        <dbReference type="ChEBI" id="CHEBI:58537"/>
        <dbReference type="ChEBI" id="CHEBI:58894"/>
        <dbReference type="ChEBI" id="CHEBI:456216"/>
        <dbReference type="EC" id="6.3.5.11"/>
    </reaction>
</comment>
<feature type="compositionally biased region" description="Basic and acidic residues" evidence="8">
    <location>
        <begin position="445"/>
        <end position="465"/>
    </location>
</feature>
<dbReference type="HAMAP" id="MF_00027">
    <property type="entry name" value="CobB_CbiA"/>
    <property type="match status" value="1"/>
</dbReference>
<dbReference type="InterPro" id="IPR014008">
    <property type="entry name" value="Cbl_synth_MTase_CbiT"/>
</dbReference>
<dbReference type="SUPFAM" id="SSF53335">
    <property type="entry name" value="S-adenosyl-L-methionine-dependent methyltransferases"/>
    <property type="match status" value="1"/>
</dbReference>
<dbReference type="Pfam" id="PF07685">
    <property type="entry name" value="GATase_3"/>
    <property type="match status" value="1"/>
</dbReference>
<dbReference type="InterPro" id="IPR002586">
    <property type="entry name" value="CobQ/CobB/MinD/ParA_Nub-bd_dom"/>
</dbReference>
<evidence type="ECO:0000256" key="7">
    <source>
        <dbReference type="HAMAP-Rule" id="MF_00027"/>
    </source>
</evidence>
<dbReference type="NCBIfam" id="TIGR00379">
    <property type="entry name" value="cobB"/>
    <property type="match status" value="1"/>
</dbReference>
<dbReference type="Proteomes" id="UP001055091">
    <property type="component" value="Unassembled WGS sequence"/>
</dbReference>
<protein>
    <recommendedName>
        <fullName evidence="7">Cobyrinate a,c-diamide synthase</fullName>
        <ecNumber evidence="7">6.3.5.11</ecNumber>
    </recommendedName>
    <alternativeName>
        <fullName evidence="7">Cobyrinic acid a,c-diamide synthetase</fullName>
    </alternativeName>
</protein>
<comment type="domain">
    <text evidence="7">Comprises of two domains. The C-terminal domain contains the binding site for glutamine and catalyzes the hydrolysis of this substrate to glutamate and ammonia. The N-terminal domain is anticipated to bind ATP and cobyrinate and catalyzes the ultimate synthesis of the diamide product. The ammonia produced via the glutaminase domain is probably translocated to the adjacent domain via a molecular tunnel, where it reacts with an activated intermediate.</text>
</comment>
<comment type="caution">
    <text evidence="11">The sequence shown here is derived from an EMBL/GenBank/DDBJ whole genome shotgun (WGS) entry which is preliminary data.</text>
</comment>
<dbReference type="EC" id="6.3.5.11" evidence="7"/>
<dbReference type="GO" id="GO:0042242">
    <property type="term" value="F:cobyrinic acid a,c-diamide synthase activity"/>
    <property type="evidence" value="ECO:0007669"/>
    <property type="project" value="UniProtKB-UniRule"/>
</dbReference>
<evidence type="ECO:0000256" key="8">
    <source>
        <dbReference type="SAM" id="MobiDB-lite"/>
    </source>
</evidence>
<dbReference type="CDD" id="cd02440">
    <property type="entry name" value="AdoMet_MTases"/>
    <property type="match status" value="1"/>
</dbReference>
<proteinExistence type="inferred from homology"/>
<dbReference type="InterPro" id="IPR011698">
    <property type="entry name" value="GATase_3"/>
</dbReference>
<evidence type="ECO:0000256" key="3">
    <source>
        <dbReference type="ARBA" id="ARBA00022741"/>
    </source>
</evidence>
<dbReference type="SUPFAM" id="SSF52317">
    <property type="entry name" value="Class I glutamine amidotransferase-like"/>
    <property type="match status" value="1"/>
</dbReference>
<gene>
    <name evidence="7" type="primary">cbiA</name>
    <name evidence="11" type="ORF">CE91St55_49900</name>
</gene>
<dbReference type="InterPro" id="IPR029063">
    <property type="entry name" value="SAM-dependent_MTases_sf"/>
</dbReference>
<dbReference type="NCBIfam" id="TIGR02469">
    <property type="entry name" value="CbiT"/>
    <property type="match status" value="1"/>
</dbReference>
<dbReference type="InterPro" id="IPR004484">
    <property type="entry name" value="CbiA/CobB_synth"/>
</dbReference>
<dbReference type="NCBIfam" id="NF002204">
    <property type="entry name" value="PRK01077.1"/>
    <property type="match status" value="1"/>
</dbReference>
<keyword evidence="6 7" id="KW-0315">Glutamine amidotransferase</keyword>
<keyword evidence="5 7" id="KW-0460">Magnesium</keyword>
<comment type="pathway">
    <text evidence="7">Cofactor biosynthesis; adenosylcobalamin biosynthesis; cob(II)yrinate a,c-diamide from sirohydrochlorin (anaerobic route): step 10/10.</text>
</comment>
<comment type="function">
    <text evidence="7">Catalyzes the ATP-dependent amidation of the two carboxylate groups at positions a and c of cobyrinate, using either L-glutamine or ammonia as the nitrogen source.</text>
</comment>
<evidence type="ECO:0000256" key="1">
    <source>
        <dbReference type="ARBA" id="ARBA00001946"/>
    </source>
</evidence>
<dbReference type="GO" id="GO:0008276">
    <property type="term" value="F:protein methyltransferase activity"/>
    <property type="evidence" value="ECO:0007669"/>
    <property type="project" value="InterPro"/>
</dbReference>
<dbReference type="Pfam" id="PF01656">
    <property type="entry name" value="CbiA"/>
    <property type="match status" value="1"/>
</dbReference>
<feature type="region of interest" description="Disordered" evidence="8">
    <location>
        <begin position="436"/>
        <end position="465"/>
    </location>
</feature>
<name>A0AA37NEJ0_9FIRM</name>
<feature type="domain" description="CobB/CobQ-like glutamine amidotransferase" evidence="10">
    <location>
        <begin position="470"/>
        <end position="621"/>
    </location>
</feature>
<dbReference type="InterPro" id="IPR029062">
    <property type="entry name" value="Class_I_gatase-like"/>
</dbReference>
<dbReference type="GO" id="GO:0009236">
    <property type="term" value="P:cobalamin biosynthetic process"/>
    <property type="evidence" value="ECO:0007669"/>
    <property type="project" value="UniProtKB-UniRule"/>
</dbReference>
<dbReference type="CDD" id="cd03130">
    <property type="entry name" value="GATase1_CobB"/>
    <property type="match status" value="1"/>
</dbReference>
<evidence type="ECO:0000259" key="10">
    <source>
        <dbReference type="Pfam" id="PF07685"/>
    </source>
</evidence>
<keyword evidence="2 7" id="KW-0436">Ligase</keyword>
<comment type="miscellaneous">
    <text evidence="7">The a and c carboxylates of cobyrinate are activated for nucleophilic attack via formation of a phosphorylated intermediate by ATP. CbiA catalyzes first the amidation of the c-carboxylate, and then that of the a-carboxylate.</text>
</comment>
<comment type="similarity">
    <text evidence="7">Belongs to the CobB/CbiA family.</text>
</comment>
<evidence type="ECO:0000313" key="12">
    <source>
        <dbReference type="Proteomes" id="UP001055091"/>
    </source>
</evidence>
<evidence type="ECO:0000313" key="11">
    <source>
        <dbReference type="EMBL" id="GKH03009.1"/>
    </source>
</evidence>
<dbReference type="InterPro" id="IPR027417">
    <property type="entry name" value="P-loop_NTPase"/>
</dbReference>
<dbReference type="PANTHER" id="PTHR43873:SF1">
    <property type="entry name" value="COBYRINATE A,C-DIAMIDE SYNTHASE"/>
    <property type="match status" value="1"/>
</dbReference>
<dbReference type="SUPFAM" id="SSF52540">
    <property type="entry name" value="P-loop containing nucleoside triphosphate hydrolases"/>
    <property type="match status" value="1"/>
</dbReference>
<dbReference type="AlphaFoldDB" id="A0AA37NEJ0"/>
<organism evidence="11 12">
    <name type="scientific">Hungatella hathewayi</name>
    <dbReference type="NCBI Taxonomy" id="154046"/>
    <lineage>
        <taxon>Bacteria</taxon>
        <taxon>Bacillati</taxon>
        <taxon>Bacillota</taxon>
        <taxon>Clostridia</taxon>
        <taxon>Lachnospirales</taxon>
        <taxon>Lachnospiraceae</taxon>
        <taxon>Hungatella</taxon>
    </lineage>
</organism>
<dbReference type="PANTHER" id="PTHR43873">
    <property type="entry name" value="COBYRINATE A,C-DIAMIDE SYNTHASE"/>
    <property type="match status" value="1"/>
</dbReference>
<comment type="cofactor">
    <cofactor evidence="1 7">
        <name>Mg(2+)</name>
        <dbReference type="ChEBI" id="CHEBI:18420"/>
    </cofactor>
</comment>